<proteinExistence type="predicted"/>
<sequence length="137" mass="14682">MALKKMLTTVGMSAAAVVTSFAVASPALAYDTSWKTDDGDPGGVVYWTANGDVVKICDIEADGWATSAQVFSVRPDGLRAFEYQFYVGGNGSCADRKASEGATFNLPEDRKVFINLCLMKDDWARLDYCDSGTVAQG</sequence>
<protein>
    <recommendedName>
        <fullName evidence="4">Secreted protein</fullName>
    </recommendedName>
</protein>
<gene>
    <name evidence="2" type="ORF">GA0070614_2347</name>
</gene>
<evidence type="ECO:0000313" key="3">
    <source>
        <dbReference type="Proteomes" id="UP000198215"/>
    </source>
</evidence>
<keyword evidence="1" id="KW-0732">Signal</keyword>
<evidence type="ECO:0008006" key="4">
    <source>
        <dbReference type="Google" id="ProtNLM"/>
    </source>
</evidence>
<dbReference type="Proteomes" id="UP000198215">
    <property type="component" value="Chromosome I"/>
</dbReference>
<reference evidence="3" key="1">
    <citation type="submission" date="2016-06" db="EMBL/GenBank/DDBJ databases">
        <authorList>
            <person name="Varghese N."/>
            <person name="Submissions Spin"/>
        </authorList>
    </citation>
    <scope>NUCLEOTIDE SEQUENCE [LARGE SCALE GENOMIC DNA]</scope>
    <source>
        <strain evidence="3">DSM 45161</strain>
    </source>
</reference>
<evidence type="ECO:0000313" key="2">
    <source>
        <dbReference type="EMBL" id="SCG54225.1"/>
    </source>
</evidence>
<organism evidence="2 3">
    <name type="scientific">Micromonospora coxensis</name>
    <dbReference type="NCBI Taxonomy" id="356852"/>
    <lineage>
        <taxon>Bacteria</taxon>
        <taxon>Bacillati</taxon>
        <taxon>Actinomycetota</taxon>
        <taxon>Actinomycetes</taxon>
        <taxon>Micromonosporales</taxon>
        <taxon>Micromonosporaceae</taxon>
        <taxon>Micromonospora</taxon>
    </lineage>
</organism>
<feature type="signal peptide" evidence="1">
    <location>
        <begin position="1"/>
        <end position="29"/>
    </location>
</feature>
<evidence type="ECO:0000256" key="1">
    <source>
        <dbReference type="SAM" id="SignalP"/>
    </source>
</evidence>
<dbReference type="AlphaFoldDB" id="A0A1C5I7R6"/>
<name>A0A1C5I7R6_9ACTN</name>
<keyword evidence="3" id="KW-1185">Reference proteome</keyword>
<dbReference type="OrthoDB" id="4277613at2"/>
<dbReference type="EMBL" id="LT607753">
    <property type="protein sequence ID" value="SCG54225.1"/>
    <property type="molecule type" value="Genomic_DNA"/>
</dbReference>
<accession>A0A1C5I7R6</accession>
<feature type="chain" id="PRO_5008718416" description="Secreted protein" evidence="1">
    <location>
        <begin position="30"/>
        <end position="137"/>
    </location>
</feature>
<dbReference type="RefSeq" id="WP_088975966.1">
    <property type="nucleotide sequence ID" value="NZ_JBFAPU010000002.1"/>
</dbReference>